<feature type="transmembrane region" description="Helical" evidence="2">
    <location>
        <begin position="50"/>
        <end position="75"/>
    </location>
</feature>
<keyword evidence="2" id="KW-1133">Transmembrane helix</keyword>
<keyword evidence="2" id="KW-0472">Membrane</keyword>
<dbReference type="InterPro" id="IPR005183">
    <property type="entry name" value="DUF305_CopM-like"/>
</dbReference>
<organism evidence="4 5">
    <name type="scientific">Streptoalloteichus tenebrarius (strain ATCC 17920 / DSM 40477 / JCM 4838 / CBS 697.72 / NBRC 16177 / NCIMB 11028 / NRRL B-12390 / A12253. 1 / ISP 5477)</name>
    <name type="common">Streptomyces tenebrarius</name>
    <dbReference type="NCBI Taxonomy" id="1933"/>
    <lineage>
        <taxon>Bacteria</taxon>
        <taxon>Bacillati</taxon>
        <taxon>Actinomycetota</taxon>
        <taxon>Actinomycetes</taxon>
        <taxon>Pseudonocardiales</taxon>
        <taxon>Pseudonocardiaceae</taxon>
        <taxon>Streptoalloteichus</taxon>
    </lineage>
</organism>
<keyword evidence="5" id="KW-1185">Reference proteome</keyword>
<feature type="domain" description="DUF305" evidence="3">
    <location>
        <begin position="92"/>
        <end position="260"/>
    </location>
</feature>
<accession>A0ABT1HXM5</accession>
<protein>
    <submittedName>
        <fullName evidence="4">Uncharacterized conserved protein, DUF305 family</fullName>
    </submittedName>
</protein>
<proteinExistence type="predicted"/>
<dbReference type="PANTHER" id="PTHR36933">
    <property type="entry name" value="SLL0788 PROTEIN"/>
    <property type="match status" value="1"/>
</dbReference>
<sequence>MTVSHNSADSTTSPTSADSADSADNAALGSDGLPETARAGGEPVARPAGVVARVVVISAAVLAVLLLGAAAGMLVGLPNAKDQAAPGPGSVDVGFAQDMSVHHLQAVQMAGWARDHTGDPVIRQIAFDIESSQQEQVGRMKGWLALWNQPEVPYGGHMAWMADADGGHSGHGGPSAPSATATATPTMPGMATQQELARLRSLSGREMDVYFLQLMLRHHKGGVPMLRYAVDRASQSVVRNLASSMLGTQTKETETLEALLAERGGQPLPAN</sequence>
<comment type="caution">
    <text evidence="4">The sequence shown here is derived from an EMBL/GenBank/DDBJ whole genome shotgun (WGS) entry which is preliminary data.</text>
</comment>
<feature type="region of interest" description="Disordered" evidence="1">
    <location>
        <begin position="166"/>
        <end position="186"/>
    </location>
</feature>
<gene>
    <name evidence="4" type="ORF">LX15_003989</name>
</gene>
<evidence type="ECO:0000256" key="1">
    <source>
        <dbReference type="SAM" id="MobiDB-lite"/>
    </source>
</evidence>
<dbReference type="Gene3D" id="1.20.1260.10">
    <property type="match status" value="1"/>
</dbReference>
<dbReference type="EMBL" id="JAMTCP010000025">
    <property type="protein sequence ID" value="MCP2260276.1"/>
    <property type="molecule type" value="Genomic_DNA"/>
</dbReference>
<evidence type="ECO:0000313" key="4">
    <source>
        <dbReference type="EMBL" id="MCP2260276.1"/>
    </source>
</evidence>
<keyword evidence="2" id="KW-0812">Transmembrane</keyword>
<dbReference type="InterPro" id="IPR012347">
    <property type="entry name" value="Ferritin-like"/>
</dbReference>
<reference evidence="4 5" key="1">
    <citation type="submission" date="2022-06" db="EMBL/GenBank/DDBJ databases">
        <title>Genomic Encyclopedia of Archaeal and Bacterial Type Strains, Phase II (KMG-II): from individual species to whole genera.</title>
        <authorList>
            <person name="Goeker M."/>
        </authorList>
    </citation>
    <scope>NUCLEOTIDE SEQUENCE [LARGE SCALE GENOMIC DNA]</scope>
    <source>
        <strain evidence="4 5">DSM 40477</strain>
    </source>
</reference>
<feature type="compositionally biased region" description="Low complexity" evidence="1">
    <location>
        <begin position="174"/>
        <end position="186"/>
    </location>
</feature>
<evidence type="ECO:0000313" key="5">
    <source>
        <dbReference type="Proteomes" id="UP001205311"/>
    </source>
</evidence>
<dbReference type="Pfam" id="PF03713">
    <property type="entry name" value="DUF305"/>
    <property type="match status" value="1"/>
</dbReference>
<feature type="compositionally biased region" description="Low complexity" evidence="1">
    <location>
        <begin position="7"/>
        <end position="27"/>
    </location>
</feature>
<evidence type="ECO:0000259" key="3">
    <source>
        <dbReference type="Pfam" id="PF03713"/>
    </source>
</evidence>
<feature type="region of interest" description="Disordered" evidence="1">
    <location>
        <begin position="1"/>
        <end position="42"/>
    </location>
</feature>
<dbReference type="PANTHER" id="PTHR36933:SF1">
    <property type="entry name" value="SLL0788 PROTEIN"/>
    <property type="match status" value="1"/>
</dbReference>
<dbReference type="Proteomes" id="UP001205311">
    <property type="component" value="Unassembled WGS sequence"/>
</dbReference>
<dbReference type="RefSeq" id="WP_253671135.1">
    <property type="nucleotide sequence ID" value="NZ_JAMTCP010000025.1"/>
</dbReference>
<name>A0ABT1HXM5_STRSD</name>
<evidence type="ECO:0000256" key="2">
    <source>
        <dbReference type="SAM" id="Phobius"/>
    </source>
</evidence>